<dbReference type="Gene3D" id="3.20.20.80">
    <property type="entry name" value="Glycosidases"/>
    <property type="match status" value="1"/>
</dbReference>
<keyword evidence="2" id="KW-0378">Hydrolase</keyword>
<dbReference type="GO" id="GO:0004565">
    <property type="term" value="F:beta-galactosidase activity"/>
    <property type="evidence" value="ECO:0007669"/>
    <property type="project" value="InterPro"/>
</dbReference>
<gene>
    <name evidence="6" type="ORF">Z518_06302</name>
</gene>
<dbReference type="Pfam" id="PF02837">
    <property type="entry name" value="Glyco_hydro_2_N"/>
    <property type="match status" value="1"/>
</dbReference>
<dbReference type="InterPro" id="IPR014718">
    <property type="entry name" value="GH-type_carb-bd"/>
</dbReference>
<dbReference type="GO" id="GO:0009341">
    <property type="term" value="C:beta-galactosidase complex"/>
    <property type="evidence" value="ECO:0007669"/>
    <property type="project" value="InterPro"/>
</dbReference>
<dbReference type="InterPro" id="IPR006104">
    <property type="entry name" value="Glyco_hydro_2_N"/>
</dbReference>
<dbReference type="InterPro" id="IPR050347">
    <property type="entry name" value="Bact_Beta-galactosidase"/>
</dbReference>
<dbReference type="VEuPathDB" id="FungiDB:Z518_06302"/>
<dbReference type="GO" id="GO:0030246">
    <property type="term" value="F:carbohydrate binding"/>
    <property type="evidence" value="ECO:0007669"/>
    <property type="project" value="InterPro"/>
</dbReference>
<dbReference type="Pfam" id="PF02836">
    <property type="entry name" value="Glyco_hydro_2_C"/>
    <property type="match status" value="1"/>
</dbReference>
<protein>
    <recommendedName>
        <fullName evidence="4">Lactase</fullName>
    </recommendedName>
</protein>
<dbReference type="InterPro" id="IPR008979">
    <property type="entry name" value="Galactose-bd-like_sf"/>
</dbReference>
<dbReference type="EMBL" id="KN847478">
    <property type="protein sequence ID" value="KIX05430.1"/>
    <property type="molecule type" value="Genomic_DNA"/>
</dbReference>
<dbReference type="OrthoDB" id="408320at2759"/>
<evidence type="ECO:0000259" key="5">
    <source>
        <dbReference type="SMART" id="SM01038"/>
    </source>
</evidence>
<evidence type="ECO:0000256" key="1">
    <source>
        <dbReference type="ARBA" id="ARBA00007401"/>
    </source>
</evidence>
<dbReference type="HOGENOM" id="CLU_002346_0_0_1"/>
<comment type="similarity">
    <text evidence="1">Belongs to the glycosyl hydrolase 2 family.</text>
</comment>
<name>A0A0D2J8K5_9EURO</name>
<dbReference type="InterPro" id="IPR036156">
    <property type="entry name" value="Beta-gal/glucu_dom_sf"/>
</dbReference>
<dbReference type="InterPro" id="IPR017853">
    <property type="entry name" value="GH"/>
</dbReference>
<keyword evidence="3" id="KW-0326">Glycosidase</keyword>
<evidence type="ECO:0000313" key="6">
    <source>
        <dbReference type="EMBL" id="KIX05430.1"/>
    </source>
</evidence>
<dbReference type="PANTHER" id="PTHR46323:SF1">
    <property type="entry name" value="LACTASE"/>
    <property type="match status" value="1"/>
</dbReference>
<reference evidence="6 7" key="1">
    <citation type="submission" date="2015-01" db="EMBL/GenBank/DDBJ databases">
        <title>The Genome Sequence of Rhinocladiella mackenzie CBS 650.93.</title>
        <authorList>
            <consortium name="The Broad Institute Genomics Platform"/>
            <person name="Cuomo C."/>
            <person name="de Hoog S."/>
            <person name="Gorbushina A."/>
            <person name="Stielow B."/>
            <person name="Teixiera M."/>
            <person name="Abouelleil A."/>
            <person name="Chapman S.B."/>
            <person name="Priest M."/>
            <person name="Young S.K."/>
            <person name="Wortman J."/>
            <person name="Nusbaum C."/>
            <person name="Birren B."/>
        </authorList>
    </citation>
    <scope>NUCLEOTIDE SEQUENCE [LARGE SCALE GENOMIC DNA]</scope>
    <source>
        <strain evidence="6 7">CBS 650.93</strain>
    </source>
</reference>
<dbReference type="STRING" id="1442369.A0A0D2J8K5"/>
<evidence type="ECO:0000256" key="2">
    <source>
        <dbReference type="ARBA" id="ARBA00022801"/>
    </source>
</evidence>
<dbReference type="InterPro" id="IPR006102">
    <property type="entry name" value="Ig-like_GH2"/>
</dbReference>
<dbReference type="InterPro" id="IPR023232">
    <property type="entry name" value="Glyco_hydro_2_AS"/>
</dbReference>
<dbReference type="AlphaFoldDB" id="A0A0D2J8K5"/>
<dbReference type="Gene3D" id="2.60.120.260">
    <property type="entry name" value="Galactose-binding domain-like"/>
    <property type="match status" value="1"/>
</dbReference>
<organism evidence="6 7">
    <name type="scientific">Rhinocladiella mackenziei CBS 650.93</name>
    <dbReference type="NCBI Taxonomy" id="1442369"/>
    <lineage>
        <taxon>Eukaryota</taxon>
        <taxon>Fungi</taxon>
        <taxon>Dikarya</taxon>
        <taxon>Ascomycota</taxon>
        <taxon>Pezizomycotina</taxon>
        <taxon>Eurotiomycetes</taxon>
        <taxon>Chaetothyriomycetidae</taxon>
        <taxon>Chaetothyriales</taxon>
        <taxon>Herpotrichiellaceae</taxon>
        <taxon>Rhinocladiella</taxon>
    </lineage>
</organism>
<dbReference type="RefSeq" id="XP_013272566.1">
    <property type="nucleotide sequence ID" value="XM_013417112.1"/>
</dbReference>
<sequence length="1103" mass="124495">MQLTNDTREMFPNERANEVSFQGSTAELPDWCNQKIFQRDRLRSRSYYIPNTALSLNESWIFNYSPSPQEAPDGRTCSSRSSVGRLGDEWKSITVPHHWQLQGYGRPQYTNIVYPFPVCPPYSPTENPTGTYCRDFDVPPHWDKWCQIRLRFDGVDSAFYVWLNGTQVGYSQGSRNPAEFDITGCALRDRPNYLTVQVLQWCSGSYIEDQDQWWLSGIFRDVHLLAFPGRSRIDDFFIKTELDNEYKDAELILELDLKLDDDCLISVGLKDDMNITVCADELIAVSPPTRTFSHSIHVPNPRKWTAETPYLYNLEISLFSTQPTTTPLAQRIHQRVGFRCVELKQGNICVNGKAIFLQGANRHDHHPHWGRAVPVEFIRNDLLLMKSHNVNAIRCSHYPSHPALTGLCDELGFWVIDEADLECHGFAAAFEEKVRKTSKDAADFTSDNEAWEAAYVDRMQQLVERDKNHPSVIIWSLGNEAFYGRNHIAMSKWAKKRDPGRLVHYEPDWQAHSTDMISHMYTSPDDLIKEAESGGDDFTKPIILCEYAHAMGNGPGLLETYRVAFRSHRRLQGGFIWEWANHGIWKEDGNGKSYYAYGGDFGDVPNDGTFVMDGLCFSDHTPTPGLVELKKAFEPIKAWVDESGSKLVVFNGYDFVDLKHVVAEYRVEIFRNETQRIASGVLPLPPIEAGTEDKIHLPKDVLDIYSSHECWLTVTFRQKEDKPWAKAGHVMAWSQDQLNMPPSKSLTSILHEPSLTTLTISAPQQVNLSATALVYKIVSSTGSITFDRVRGQISSWKYKDTDLLTAEDDSPLLALNFWRAPTDNDAAWQTGEWKRYGLHMMTSRLRSFVVEEGGASEISGPRTPSGNGSVKLKAHHALAPPSLAWSLDVETTYTVSTATSSSSHLRLQIHIHLLPHGDAHPLTLPRVGHHVQLSPFYDHVAWFGRGPGESYSDKCASQAAGIWDMSIADMMTNYEVPQENGNRCDVRWCRVSSSGGKGDGTNKGGKLRADERRGQIPSLCATYMPGPEETDKPHFQFATQFYDASMLENAKHPCDLVSPRAGALWRIDGDVAGVGTGACGPRTEKEHEVECREREWTVVLETC</sequence>
<dbReference type="PROSITE" id="PS00608">
    <property type="entry name" value="GLYCOSYL_HYDROL_F2_2"/>
    <property type="match status" value="1"/>
</dbReference>
<dbReference type="Pfam" id="PF02929">
    <property type="entry name" value="Bgal_small_N"/>
    <property type="match status" value="1"/>
</dbReference>
<dbReference type="SUPFAM" id="SSF74650">
    <property type="entry name" value="Galactose mutarotase-like"/>
    <property type="match status" value="1"/>
</dbReference>
<dbReference type="InterPro" id="IPR011013">
    <property type="entry name" value="Gal_mutarotase_sf_dom"/>
</dbReference>
<evidence type="ECO:0000256" key="3">
    <source>
        <dbReference type="ARBA" id="ARBA00023295"/>
    </source>
</evidence>
<dbReference type="GeneID" id="25294373"/>
<keyword evidence="7" id="KW-1185">Reference proteome</keyword>
<dbReference type="SUPFAM" id="SSF49303">
    <property type="entry name" value="beta-Galactosidase/glucuronidase domain"/>
    <property type="match status" value="2"/>
</dbReference>
<dbReference type="InterPro" id="IPR013783">
    <property type="entry name" value="Ig-like_fold"/>
</dbReference>
<accession>A0A0D2J8K5</accession>
<proteinExistence type="inferred from homology"/>
<dbReference type="Gene3D" id="2.70.98.10">
    <property type="match status" value="1"/>
</dbReference>
<dbReference type="SUPFAM" id="SSF51445">
    <property type="entry name" value="(Trans)glycosidases"/>
    <property type="match status" value="1"/>
</dbReference>
<dbReference type="Pfam" id="PF00703">
    <property type="entry name" value="Glyco_hydro_2"/>
    <property type="match status" value="1"/>
</dbReference>
<dbReference type="Proteomes" id="UP000053617">
    <property type="component" value="Unassembled WGS sequence"/>
</dbReference>
<dbReference type="FunFam" id="3.20.20.80:FF:000018">
    <property type="entry name" value="Beta-galactosidase"/>
    <property type="match status" value="1"/>
</dbReference>
<feature type="domain" description="Beta galactosidase small chain/" evidence="5">
    <location>
        <begin position="776"/>
        <end position="1101"/>
    </location>
</feature>
<evidence type="ECO:0000313" key="7">
    <source>
        <dbReference type="Proteomes" id="UP000053617"/>
    </source>
</evidence>
<dbReference type="InterPro" id="IPR032312">
    <property type="entry name" value="LacZ_4"/>
</dbReference>
<dbReference type="GO" id="GO:0005990">
    <property type="term" value="P:lactose catabolic process"/>
    <property type="evidence" value="ECO:0007669"/>
    <property type="project" value="TreeGrafter"/>
</dbReference>
<dbReference type="Gene3D" id="2.60.40.10">
    <property type="entry name" value="Immunoglobulins"/>
    <property type="match status" value="2"/>
</dbReference>
<dbReference type="SMART" id="SM01038">
    <property type="entry name" value="Bgal_small_N"/>
    <property type="match status" value="1"/>
</dbReference>
<dbReference type="InterPro" id="IPR006101">
    <property type="entry name" value="Glyco_hydro_2"/>
</dbReference>
<dbReference type="PANTHER" id="PTHR46323">
    <property type="entry name" value="BETA-GALACTOSIDASE"/>
    <property type="match status" value="1"/>
</dbReference>
<evidence type="ECO:0000256" key="4">
    <source>
        <dbReference type="ARBA" id="ARBA00032230"/>
    </source>
</evidence>
<dbReference type="InterPro" id="IPR004199">
    <property type="entry name" value="B-gal_small/dom_5"/>
</dbReference>
<dbReference type="SUPFAM" id="SSF49785">
    <property type="entry name" value="Galactose-binding domain-like"/>
    <property type="match status" value="1"/>
</dbReference>
<dbReference type="Pfam" id="PF16353">
    <property type="entry name" value="LacZ_4"/>
    <property type="match status" value="1"/>
</dbReference>
<dbReference type="InterPro" id="IPR006103">
    <property type="entry name" value="Glyco_hydro_2_cat"/>
</dbReference>
<dbReference type="PRINTS" id="PR00132">
    <property type="entry name" value="GLHYDRLASE2"/>
</dbReference>